<dbReference type="WBParaSite" id="nRc.2.0.1.t13710-RA">
    <property type="protein sequence ID" value="nRc.2.0.1.t13710-RA"/>
    <property type="gene ID" value="nRc.2.0.1.g13710"/>
</dbReference>
<dbReference type="PANTHER" id="PTHR13601:SF2">
    <property type="entry name" value="GAMETOGENETIN-BINDING PROTEIN 2"/>
    <property type="match status" value="1"/>
</dbReference>
<protein>
    <submittedName>
        <fullName evidence="3">Gametogenetin-binding protein 2</fullName>
    </submittedName>
</protein>
<proteinExistence type="predicted"/>
<evidence type="ECO:0000313" key="3">
    <source>
        <dbReference type="WBParaSite" id="nRc.2.0.1.t13710-RA"/>
    </source>
</evidence>
<organism evidence="2 3">
    <name type="scientific">Romanomermis culicivorax</name>
    <name type="common">Nematode worm</name>
    <dbReference type="NCBI Taxonomy" id="13658"/>
    <lineage>
        <taxon>Eukaryota</taxon>
        <taxon>Metazoa</taxon>
        <taxon>Ecdysozoa</taxon>
        <taxon>Nematoda</taxon>
        <taxon>Enoplea</taxon>
        <taxon>Dorylaimia</taxon>
        <taxon>Mermithida</taxon>
        <taxon>Mermithoidea</taxon>
        <taxon>Mermithidae</taxon>
        <taxon>Romanomermis</taxon>
    </lineage>
</organism>
<dbReference type="GO" id="GO:0005737">
    <property type="term" value="C:cytoplasm"/>
    <property type="evidence" value="ECO:0007669"/>
    <property type="project" value="TreeGrafter"/>
</dbReference>
<feature type="compositionally biased region" description="Polar residues" evidence="1">
    <location>
        <begin position="407"/>
        <end position="416"/>
    </location>
</feature>
<name>A0A915IHZ6_ROMCU</name>
<reference evidence="3" key="1">
    <citation type="submission" date="2022-11" db="UniProtKB">
        <authorList>
            <consortium name="WormBaseParasite"/>
        </authorList>
    </citation>
    <scope>IDENTIFICATION</scope>
</reference>
<feature type="region of interest" description="Disordered" evidence="1">
    <location>
        <begin position="397"/>
        <end position="419"/>
    </location>
</feature>
<dbReference type="PANTHER" id="PTHR13601">
    <property type="entry name" value="GAMETOGENETIN-BINDING PROTEIN 2"/>
    <property type="match status" value="1"/>
</dbReference>
<dbReference type="Proteomes" id="UP000887565">
    <property type="component" value="Unplaced"/>
</dbReference>
<evidence type="ECO:0000256" key="1">
    <source>
        <dbReference type="SAM" id="MobiDB-lite"/>
    </source>
</evidence>
<dbReference type="GO" id="GO:0005634">
    <property type="term" value="C:nucleus"/>
    <property type="evidence" value="ECO:0007669"/>
    <property type="project" value="TreeGrafter"/>
</dbReference>
<evidence type="ECO:0000313" key="2">
    <source>
        <dbReference type="Proteomes" id="UP000887565"/>
    </source>
</evidence>
<keyword evidence="2" id="KW-1185">Reference proteome</keyword>
<sequence length="680" mass="76701">MAKLIRVCREDEKADVFKDLQLPLFVEDMRAMVVQFENPVKLFNENMTSSPSSIPVTSSEKSCSRVLNYRQFTQKIDCFSDDCDLADSLTVKQEDFNVILSQLIPCVGCRNSMEKLYSDLATTNHSALLPFVVEKSLSISLHRSFLANRRALYKLLIVNGWDDIWPLMTEDCADECCVVETEHLLEMLESYLQKHKFCTDCRLKIMKAYHLLTGEADKTKEPGYNANLYQGLRYCSTECHLHLRPCTAYLNMLMDRAEPELLGGFKERHAKTLEIAQGEVLTCIGLYIYDRLHRLSMAMKTLQNTFQLLYCSGVAALSTAFQKSIETKSGLLDDSFEKICAELQESTVKPKSGKSKKSKSKIPNKQKKLEISELNFCRQCMKKSIDAKSQRRYHLSRSLSPIKRDGQQTAAASSCDTPRRCFDGEDDENEILAAAIIGVNRRPPTVNGDERFCSNKNCVFNTVDDQKTTTKTISKNIASSPGAGHSEDMGYLSSVTNHRKSTVSSDALSIESDRSEILDVLSESSPPMSSSKRFEGIFSAGSLTEMLRLSNETYSCTKDDDGIDSLDDETDESLAISKEDIEWFNRNRSTICQERQLLRAKLLEKFQNMQIRLSSSATASNFSAGRRLWRVDESSLCVQRTAVLAWHAWATKAPIGHLSSVNRSRRKTTYITKTAFFGGI</sequence>
<dbReference type="AlphaFoldDB" id="A0A915IHZ6"/>
<dbReference type="InterPro" id="IPR026073">
    <property type="entry name" value="GGNBP2"/>
</dbReference>
<accession>A0A915IHZ6</accession>